<comment type="subcellular location">
    <subcellularLocation>
        <location evidence="1">Membrane</location>
        <topology evidence="1">Multi-pass membrane protein</topology>
    </subcellularLocation>
</comment>
<dbReference type="AlphaFoldDB" id="F6YH47"/>
<dbReference type="InterPro" id="IPR005828">
    <property type="entry name" value="MFS_sugar_transport-like"/>
</dbReference>
<feature type="transmembrane region" description="Helical" evidence="5">
    <location>
        <begin position="74"/>
        <end position="92"/>
    </location>
</feature>
<evidence type="ECO:0000313" key="7">
    <source>
        <dbReference type="Ensembl" id="ENSCINP00000022745.2"/>
    </source>
</evidence>
<keyword evidence="3 5" id="KW-1133">Transmembrane helix</keyword>
<keyword evidence="2 5" id="KW-0812">Transmembrane</keyword>
<name>F6YH47_CIOIN</name>
<feature type="transmembrane region" description="Helical" evidence="5">
    <location>
        <begin position="45"/>
        <end position="67"/>
    </location>
</feature>
<dbReference type="InParanoid" id="F6YH47"/>
<proteinExistence type="predicted"/>
<evidence type="ECO:0000256" key="1">
    <source>
        <dbReference type="ARBA" id="ARBA00004141"/>
    </source>
</evidence>
<dbReference type="PANTHER" id="PTHR24064">
    <property type="entry name" value="SOLUTE CARRIER FAMILY 22 MEMBER"/>
    <property type="match status" value="1"/>
</dbReference>
<keyword evidence="8" id="KW-1185">Reference proteome</keyword>
<reference evidence="8" key="1">
    <citation type="journal article" date="2002" name="Science">
        <title>The draft genome of Ciona intestinalis: insights into chordate and vertebrate origins.</title>
        <authorList>
            <person name="Dehal P."/>
            <person name="Satou Y."/>
            <person name="Campbell R.K."/>
            <person name="Chapman J."/>
            <person name="Degnan B."/>
            <person name="De Tomaso A."/>
            <person name="Davidson B."/>
            <person name="Di Gregorio A."/>
            <person name="Gelpke M."/>
            <person name="Goodstein D.M."/>
            <person name="Harafuji N."/>
            <person name="Hastings K.E."/>
            <person name="Ho I."/>
            <person name="Hotta K."/>
            <person name="Huang W."/>
            <person name="Kawashima T."/>
            <person name="Lemaire P."/>
            <person name="Martinez D."/>
            <person name="Meinertzhagen I.A."/>
            <person name="Necula S."/>
            <person name="Nonaka M."/>
            <person name="Putnam N."/>
            <person name="Rash S."/>
            <person name="Saiga H."/>
            <person name="Satake M."/>
            <person name="Terry A."/>
            <person name="Yamada L."/>
            <person name="Wang H.G."/>
            <person name="Awazu S."/>
            <person name="Azumi K."/>
            <person name="Boore J."/>
            <person name="Branno M."/>
            <person name="Chin-Bow S."/>
            <person name="DeSantis R."/>
            <person name="Doyle S."/>
            <person name="Francino P."/>
            <person name="Keys D.N."/>
            <person name="Haga S."/>
            <person name="Hayashi H."/>
            <person name="Hino K."/>
            <person name="Imai K.S."/>
            <person name="Inaba K."/>
            <person name="Kano S."/>
            <person name="Kobayashi K."/>
            <person name="Kobayashi M."/>
            <person name="Lee B.I."/>
            <person name="Makabe K.W."/>
            <person name="Manohar C."/>
            <person name="Matassi G."/>
            <person name="Medina M."/>
            <person name="Mochizuki Y."/>
            <person name="Mount S."/>
            <person name="Morishita T."/>
            <person name="Miura S."/>
            <person name="Nakayama A."/>
            <person name="Nishizaka S."/>
            <person name="Nomoto H."/>
            <person name="Ohta F."/>
            <person name="Oishi K."/>
            <person name="Rigoutsos I."/>
            <person name="Sano M."/>
            <person name="Sasaki A."/>
            <person name="Sasakura Y."/>
            <person name="Shoguchi E."/>
            <person name="Shin-i T."/>
            <person name="Spagnuolo A."/>
            <person name="Stainier D."/>
            <person name="Suzuki M.M."/>
            <person name="Tassy O."/>
            <person name="Takatori N."/>
            <person name="Tokuoka M."/>
            <person name="Yagi K."/>
            <person name="Yoshizaki F."/>
            <person name="Wada S."/>
            <person name="Zhang C."/>
            <person name="Hyatt P.D."/>
            <person name="Larimer F."/>
            <person name="Detter C."/>
            <person name="Doggett N."/>
            <person name="Glavina T."/>
            <person name="Hawkins T."/>
            <person name="Richardson P."/>
            <person name="Lucas S."/>
            <person name="Kohara Y."/>
            <person name="Levine M."/>
            <person name="Satoh N."/>
            <person name="Rokhsar D.S."/>
        </authorList>
    </citation>
    <scope>NUCLEOTIDE SEQUENCE [LARGE SCALE GENOMIC DNA]</scope>
</reference>
<sequence>MLVGSIVFGNSADRFGRKPVMITSFVFVLGCMLGVSLSTSVEMYMLFRTSTAIFLSGSNVGSFVYAMEILPQKWIGIFGVIYQGICTIGYMVL</sequence>
<evidence type="ECO:0000256" key="2">
    <source>
        <dbReference type="ARBA" id="ARBA00022692"/>
    </source>
</evidence>
<reference evidence="7" key="2">
    <citation type="journal article" date="2008" name="Genome Biol.">
        <title>Improved genome assembly and evidence-based global gene model set for the chordate Ciona intestinalis: new insight into intron and operon populations.</title>
        <authorList>
            <person name="Satou Y."/>
            <person name="Mineta K."/>
            <person name="Ogasawara M."/>
            <person name="Sasakura Y."/>
            <person name="Shoguchi E."/>
            <person name="Ueno K."/>
            <person name="Yamada L."/>
            <person name="Matsumoto J."/>
            <person name="Wasserscheid J."/>
            <person name="Dewar K."/>
            <person name="Wiley G.B."/>
            <person name="Macmil S.L."/>
            <person name="Roe B.A."/>
            <person name="Zeller R.W."/>
            <person name="Hastings K.E."/>
            <person name="Lemaire P."/>
            <person name="Lindquist E."/>
            <person name="Endo T."/>
            <person name="Hotta K."/>
            <person name="Inaba K."/>
        </authorList>
    </citation>
    <scope>NUCLEOTIDE SEQUENCE [LARGE SCALE GENOMIC DNA]</scope>
    <source>
        <strain evidence="7">wild type</strain>
    </source>
</reference>
<dbReference type="InterPro" id="IPR036259">
    <property type="entry name" value="MFS_trans_sf"/>
</dbReference>
<dbReference type="InterPro" id="IPR020846">
    <property type="entry name" value="MFS_dom"/>
</dbReference>
<dbReference type="SUPFAM" id="SSF103473">
    <property type="entry name" value="MFS general substrate transporter"/>
    <property type="match status" value="1"/>
</dbReference>
<feature type="domain" description="Major facilitator superfamily (MFS) profile" evidence="6">
    <location>
        <begin position="1"/>
        <end position="93"/>
    </location>
</feature>
<dbReference type="GO" id="GO:0022857">
    <property type="term" value="F:transmembrane transporter activity"/>
    <property type="evidence" value="ECO:0007669"/>
    <property type="project" value="InterPro"/>
</dbReference>
<evidence type="ECO:0000259" key="6">
    <source>
        <dbReference type="PROSITE" id="PS50850"/>
    </source>
</evidence>
<dbReference type="PROSITE" id="PS50850">
    <property type="entry name" value="MFS"/>
    <property type="match status" value="1"/>
</dbReference>
<dbReference type="HOGENOM" id="CLU_153566_0_0_1"/>
<evidence type="ECO:0000256" key="5">
    <source>
        <dbReference type="SAM" id="Phobius"/>
    </source>
</evidence>
<protein>
    <recommendedName>
        <fullName evidence="6">Major facilitator superfamily (MFS) profile domain-containing protein</fullName>
    </recommendedName>
</protein>
<organism evidence="7 8">
    <name type="scientific">Ciona intestinalis</name>
    <name type="common">Transparent sea squirt</name>
    <name type="synonym">Ascidia intestinalis</name>
    <dbReference type="NCBI Taxonomy" id="7719"/>
    <lineage>
        <taxon>Eukaryota</taxon>
        <taxon>Metazoa</taxon>
        <taxon>Chordata</taxon>
        <taxon>Tunicata</taxon>
        <taxon>Ascidiacea</taxon>
        <taxon>Phlebobranchia</taxon>
        <taxon>Cionidae</taxon>
        <taxon>Ciona</taxon>
    </lineage>
</organism>
<dbReference type="Gene3D" id="1.20.1250.20">
    <property type="entry name" value="MFS general substrate transporter like domains"/>
    <property type="match status" value="1"/>
</dbReference>
<evidence type="ECO:0000313" key="8">
    <source>
        <dbReference type="Proteomes" id="UP000008144"/>
    </source>
</evidence>
<evidence type="ECO:0000256" key="3">
    <source>
        <dbReference type="ARBA" id="ARBA00022989"/>
    </source>
</evidence>
<evidence type="ECO:0000256" key="4">
    <source>
        <dbReference type="ARBA" id="ARBA00023136"/>
    </source>
</evidence>
<reference evidence="7" key="3">
    <citation type="submission" date="2025-08" db="UniProtKB">
        <authorList>
            <consortium name="Ensembl"/>
        </authorList>
    </citation>
    <scope>IDENTIFICATION</scope>
</reference>
<dbReference type="GO" id="GO:0016020">
    <property type="term" value="C:membrane"/>
    <property type="evidence" value="ECO:0007669"/>
    <property type="project" value="UniProtKB-SubCell"/>
</dbReference>
<keyword evidence="4 5" id="KW-0472">Membrane</keyword>
<dbReference type="Pfam" id="PF00083">
    <property type="entry name" value="Sugar_tr"/>
    <property type="match status" value="1"/>
</dbReference>
<dbReference type="Proteomes" id="UP000008144">
    <property type="component" value="Chromosome 7"/>
</dbReference>
<feature type="transmembrane region" description="Helical" evidence="5">
    <location>
        <begin position="20"/>
        <end position="39"/>
    </location>
</feature>
<dbReference type="Ensembl" id="ENSCINT00000022991.2">
    <property type="protein sequence ID" value="ENSCINP00000022745.2"/>
    <property type="gene ID" value="ENSCING00000003813.3"/>
</dbReference>
<accession>F6YH47</accession>
<dbReference type="EMBL" id="EAAA01002316">
    <property type="status" value="NOT_ANNOTATED_CDS"/>
    <property type="molecule type" value="Genomic_DNA"/>
</dbReference>
<reference evidence="7" key="4">
    <citation type="submission" date="2025-09" db="UniProtKB">
        <authorList>
            <consortium name="Ensembl"/>
        </authorList>
    </citation>
    <scope>IDENTIFICATION</scope>
</reference>